<dbReference type="CDD" id="cd14014">
    <property type="entry name" value="STKc_PknB_like"/>
    <property type="match status" value="1"/>
</dbReference>
<dbReference type="PANTHER" id="PTHR43289:SF6">
    <property type="entry name" value="SERINE_THREONINE-PROTEIN KINASE NEKL-3"/>
    <property type="match status" value="1"/>
</dbReference>
<keyword evidence="6 7" id="KW-0067">ATP-binding</keyword>
<evidence type="ECO:0000313" key="11">
    <source>
        <dbReference type="Proteomes" id="UP000029033"/>
    </source>
</evidence>
<dbReference type="InterPro" id="IPR008271">
    <property type="entry name" value="Ser/Thr_kinase_AS"/>
</dbReference>
<keyword evidence="2" id="KW-0723">Serine/threonine-protein kinase</keyword>
<evidence type="ECO:0000256" key="5">
    <source>
        <dbReference type="ARBA" id="ARBA00022777"/>
    </source>
</evidence>
<dbReference type="GO" id="GO:0004674">
    <property type="term" value="F:protein serine/threonine kinase activity"/>
    <property type="evidence" value="ECO:0007669"/>
    <property type="project" value="UniProtKB-KW"/>
</dbReference>
<dbReference type="RefSeq" id="WP_051923168.1">
    <property type="nucleotide sequence ID" value="NZ_JASOEM010000015.1"/>
</dbReference>
<keyword evidence="5 10" id="KW-0418">Kinase</keyword>
<evidence type="ECO:0000313" key="10">
    <source>
        <dbReference type="EMBL" id="KFI94637.1"/>
    </source>
</evidence>
<evidence type="ECO:0000256" key="3">
    <source>
        <dbReference type="ARBA" id="ARBA00022679"/>
    </source>
</evidence>
<dbReference type="EMBL" id="JGZO01000006">
    <property type="protein sequence ID" value="KFI94637.1"/>
    <property type="molecule type" value="Genomic_DNA"/>
</dbReference>
<feature type="region of interest" description="Disordered" evidence="8">
    <location>
        <begin position="208"/>
        <end position="227"/>
    </location>
</feature>
<dbReference type="EC" id="2.7.11.1" evidence="1"/>
<evidence type="ECO:0000256" key="1">
    <source>
        <dbReference type="ARBA" id="ARBA00012513"/>
    </source>
</evidence>
<name>A0A087DGI7_9BIFI</name>
<dbReference type="Proteomes" id="UP000029033">
    <property type="component" value="Unassembled WGS sequence"/>
</dbReference>
<sequence>MMTSNAMPPRLPGYDFKRRIGSGATSIVYLYRQRMPDRDVAVKVSRTVLDPYAAARYRIEAECLARLSSHPAILPIHAVGVTDDGHGYLVLGYAPFGSYRERCRRRPLSADQTLDLGVVLAGALYAAHRVGIVHRDVKPSNVLIDVQGAPVLADFGIAASMYRSDHATGHSAPWAAPEVLEGRSGGTDASDVYSLGATLFGVLTGSPPPRPISGPQGDPGGAIAHASRPRLDLPDVSHDAGDVLRTALSWHPDDRYGSALEFARAMQHAQHRHGGHVTPFMASGVSPYPSGLSDEHGGRSAAGHGGSVLIAPTQGPPKAAASGDWTRASHEFPGEGRPPDFTHKAIPPQSEPGPVGAGPYPAGSPDSPGAMAPARAQVPIRRAGTGLSGSATASTIAGTAPLVTAAVALAAALTAGMPATIISGTAPAIAPETISAGAAQDDPRTGEDAGYVPSVERLNGVYQGNTVTFTWINPEPREGDLYAWAPIDGGTAQPQANAGIVADRSVVLHDVTDTRTCIQVSIVRSDRRMSAKPAAVCADQP</sequence>
<dbReference type="SUPFAM" id="SSF56112">
    <property type="entry name" value="Protein kinase-like (PK-like)"/>
    <property type="match status" value="1"/>
</dbReference>
<protein>
    <recommendedName>
        <fullName evidence="1">non-specific serine/threonine protein kinase</fullName>
        <ecNumber evidence="1">2.7.11.1</ecNumber>
    </recommendedName>
</protein>
<evidence type="ECO:0000256" key="4">
    <source>
        <dbReference type="ARBA" id="ARBA00022741"/>
    </source>
</evidence>
<keyword evidence="11" id="KW-1185">Reference proteome</keyword>
<dbReference type="Gene3D" id="1.10.510.10">
    <property type="entry name" value="Transferase(Phosphotransferase) domain 1"/>
    <property type="match status" value="1"/>
</dbReference>
<dbReference type="Gene3D" id="3.30.200.20">
    <property type="entry name" value="Phosphorylase Kinase, domain 1"/>
    <property type="match status" value="1"/>
</dbReference>
<evidence type="ECO:0000259" key="9">
    <source>
        <dbReference type="PROSITE" id="PS50011"/>
    </source>
</evidence>
<evidence type="ECO:0000256" key="2">
    <source>
        <dbReference type="ARBA" id="ARBA00022527"/>
    </source>
</evidence>
<dbReference type="InterPro" id="IPR011009">
    <property type="entry name" value="Kinase-like_dom_sf"/>
</dbReference>
<dbReference type="GeneID" id="85166995"/>
<dbReference type="OrthoDB" id="9762169at2"/>
<dbReference type="SMART" id="SM00220">
    <property type="entry name" value="S_TKc"/>
    <property type="match status" value="1"/>
</dbReference>
<feature type="domain" description="Protein kinase" evidence="9">
    <location>
        <begin position="14"/>
        <end position="281"/>
    </location>
</feature>
<dbReference type="PANTHER" id="PTHR43289">
    <property type="entry name" value="MITOGEN-ACTIVATED PROTEIN KINASE KINASE KINASE 20-RELATED"/>
    <property type="match status" value="1"/>
</dbReference>
<feature type="binding site" evidence="7">
    <location>
        <position position="43"/>
    </location>
    <ligand>
        <name>ATP</name>
        <dbReference type="ChEBI" id="CHEBI:30616"/>
    </ligand>
</feature>
<dbReference type="PROSITE" id="PS00107">
    <property type="entry name" value="PROTEIN_KINASE_ATP"/>
    <property type="match status" value="1"/>
</dbReference>
<evidence type="ECO:0000256" key="8">
    <source>
        <dbReference type="SAM" id="MobiDB-lite"/>
    </source>
</evidence>
<keyword evidence="3 10" id="KW-0808">Transferase</keyword>
<feature type="region of interest" description="Disordered" evidence="8">
    <location>
        <begin position="288"/>
        <end position="372"/>
    </location>
</feature>
<reference evidence="10 11" key="1">
    <citation type="submission" date="2014-03" db="EMBL/GenBank/DDBJ databases">
        <title>Genomics of Bifidobacteria.</title>
        <authorList>
            <person name="Ventura M."/>
            <person name="Milani C."/>
            <person name="Lugli G.A."/>
        </authorList>
    </citation>
    <scope>NUCLEOTIDE SEQUENCE [LARGE SCALE GENOMIC DNA]</scope>
    <source>
        <strain evidence="10 11">LMG 21589</strain>
    </source>
</reference>
<dbReference type="eggNOG" id="COG0515">
    <property type="taxonomic scope" value="Bacteria"/>
</dbReference>
<feature type="compositionally biased region" description="Basic and acidic residues" evidence="8">
    <location>
        <begin position="327"/>
        <end position="343"/>
    </location>
</feature>
<dbReference type="GO" id="GO:0005524">
    <property type="term" value="F:ATP binding"/>
    <property type="evidence" value="ECO:0007669"/>
    <property type="project" value="UniProtKB-UniRule"/>
</dbReference>
<feature type="compositionally biased region" description="Low complexity" evidence="8">
    <location>
        <begin position="352"/>
        <end position="365"/>
    </location>
</feature>
<dbReference type="PROSITE" id="PS50011">
    <property type="entry name" value="PROTEIN_KINASE_DOM"/>
    <property type="match status" value="1"/>
</dbReference>
<dbReference type="InterPro" id="IPR017441">
    <property type="entry name" value="Protein_kinase_ATP_BS"/>
</dbReference>
<gene>
    <name evidence="10" type="ORF">BSCA_0685</name>
</gene>
<evidence type="ECO:0000256" key="7">
    <source>
        <dbReference type="PROSITE-ProRule" id="PRU10141"/>
    </source>
</evidence>
<keyword evidence="4 7" id="KW-0547">Nucleotide-binding</keyword>
<accession>A0A087DGI7</accession>
<comment type="caution">
    <text evidence="10">The sequence shown here is derived from an EMBL/GenBank/DDBJ whole genome shotgun (WGS) entry which is preliminary data.</text>
</comment>
<dbReference type="AlphaFoldDB" id="A0A087DGI7"/>
<proteinExistence type="predicted"/>
<dbReference type="STRING" id="158787.BSCA_0685"/>
<dbReference type="Pfam" id="PF00069">
    <property type="entry name" value="Pkinase"/>
    <property type="match status" value="1"/>
</dbReference>
<organism evidence="10 11">
    <name type="scientific">Bifidobacterium scardovii</name>
    <dbReference type="NCBI Taxonomy" id="158787"/>
    <lineage>
        <taxon>Bacteria</taxon>
        <taxon>Bacillati</taxon>
        <taxon>Actinomycetota</taxon>
        <taxon>Actinomycetes</taxon>
        <taxon>Bifidobacteriales</taxon>
        <taxon>Bifidobacteriaceae</taxon>
        <taxon>Bifidobacterium</taxon>
    </lineage>
</organism>
<evidence type="ECO:0000256" key="6">
    <source>
        <dbReference type="ARBA" id="ARBA00022840"/>
    </source>
</evidence>
<dbReference type="InterPro" id="IPR000719">
    <property type="entry name" value="Prot_kinase_dom"/>
</dbReference>
<dbReference type="PROSITE" id="PS00108">
    <property type="entry name" value="PROTEIN_KINASE_ST"/>
    <property type="match status" value="1"/>
</dbReference>